<dbReference type="Pfam" id="PF09851">
    <property type="entry name" value="SHOCT"/>
    <property type="match status" value="1"/>
</dbReference>
<gene>
    <name evidence="4" type="ORF">FHX73_115150</name>
</gene>
<proteinExistence type="predicted"/>
<evidence type="ECO:0000313" key="4">
    <source>
        <dbReference type="EMBL" id="TWG01258.1"/>
    </source>
</evidence>
<sequence>MFVRHYHHFGGHVGWGPGFWLFAVGLGLLVVLLVVLIVLALRSRAGHGAHPLAAPGGGSWGGPAPTARPPGQEAERILAERYARGELDDEEYQRRLRTLREPPGGDG</sequence>
<name>A0A561UPF9_9ACTN</name>
<keyword evidence="2" id="KW-0812">Transmembrane</keyword>
<dbReference type="RefSeq" id="WP_145907339.1">
    <property type="nucleotide sequence ID" value="NZ_BAAAMZ010000030.1"/>
</dbReference>
<feature type="region of interest" description="Disordered" evidence="1">
    <location>
        <begin position="52"/>
        <end position="72"/>
    </location>
</feature>
<evidence type="ECO:0000313" key="5">
    <source>
        <dbReference type="Proteomes" id="UP000317940"/>
    </source>
</evidence>
<evidence type="ECO:0000256" key="1">
    <source>
        <dbReference type="SAM" id="MobiDB-lite"/>
    </source>
</evidence>
<evidence type="ECO:0000256" key="2">
    <source>
        <dbReference type="SAM" id="Phobius"/>
    </source>
</evidence>
<accession>A0A561UPF9</accession>
<reference evidence="4 5" key="1">
    <citation type="submission" date="2019-06" db="EMBL/GenBank/DDBJ databases">
        <title>Sequencing the genomes of 1000 actinobacteria strains.</title>
        <authorList>
            <person name="Klenk H.-P."/>
        </authorList>
    </citation>
    <scope>NUCLEOTIDE SEQUENCE [LARGE SCALE GENOMIC DNA]</scope>
    <source>
        <strain evidence="4 5">DSM 44826</strain>
    </source>
</reference>
<comment type="caution">
    <text evidence="4">The sequence shown here is derived from an EMBL/GenBank/DDBJ whole genome shotgun (WGS) entry which is preliminary data.</text>
</comment>
<dbReference type="AlphaFoldDB" id="A0A561UPF9"/>
<dbReference type="EMBL" id="VIWT01000001">
    <property type="protein sequence ID" value="TWG01258.1"/>
    <property type="molecule type" value="Genomic_DNA"/>
</dbReference>
<feature type="domain" description="SHOCT" evidence="3">
    <location>
        <begin position="73"/>
        <end position="99"/>
    </location>
</feature>
<protein>
    <submittedName>
        <fullName evidence="4">Putative membrane protein</fullName>
    </submittedName>
</protein>
<keyword evidence="5" id="KW-1185">Reference proteome</keyword>
<keyword evidence="2" id="KW-1133">Transmembrane helix</keyword>
<organism evidence="4 5">
    <name type="scientific">Kitasatospora viridis</name>
    <dbReference type="NCBI Taxonomy" id="281105"/>
    <lineage>
        <taxon>Bacteria</taxon>
        <taxon>Bacillati</taxon>
        <taxon>Actinomycetota</taxon>
        <taxon>Actinomycetes</taxon>
        <taxon>Kitasatosporales</taxon>
        <taxon>Streptomycetaceae</taxon>
        <taxon>Kitasatospora</taxon>
    </lineage>
</organism>
<dbReference type="Proteomes" id="UP000317940">
    <property type="component" value="Unassembled WGS sequence"/>
</dbReference>
<keyword evidence="2" id="KW-0472">Membrane</keyword>
<dbReference type="OrthoDB" id="3748887at2"/>
<evidence type="ECO:0000259" key="3">
    <source>
        <dbReference type="Pfam" id="PF09851"/>
    </source>
</evidence>
<dbReference type="InterPro" id="IPR018649">
    <property type="entry name" value="SHOCT"/>
</dbReference>
<feature type="transmembrane region" description="Helical" evidence="2">
    <location>
        <begin position="20"/>
        <end position="41"/>
    </location>
</feature>